<dbReference type="InterPro" id="IPR053237">
    <property type="entry name" value="Natterin_C"/>
</dbReference>
<evidence type="ECO:0000313" key="3">
    <source>
        <dbReference type="EMBL" id="EMS59040.1"/>
    </source>
</evidence>
<dbReference type="Gene3D" id="2.170.15.10">
    <property type="entry name" value="Proaerolysin, chain A, domain 3"/>
    <property type="match status" value="1"/>
</dbReference>
<dbReference type="Pfam" id="PF07468">
    <property type="entry name" value="Agglutinin"/>
    <property type="match status" value="1"/>
</dbReference>
<name>M8A350_TRIUA</name>
<keyword evidence="2" id="KW-1015">Disulfide bond</keyword>
<dbReference type="SUPFAM" id="SSF56973">
    <property type="entry name" value="Aerolisin/ETX pore-forming domain"/>
    <property type="match status" value="1"/>
</dbReference>
<dbReference type="SMART" id="SM00791">
    <property type="entry name" value="Agglutinin"/>
    <property type="match status" value="1"/>
</dbReference>
<dbReference type="InterPro" id="IPR036242">
    <property type="entry name" value="Agglutinin_dom_sf"/>
</dbReference>
<dbReference type="PANTHER" id="PTHR39244:SF5">
    <property type="entry name" value="NATTERIN-3-LIKE"/>
    <property type="match status" value="1"/>
</dbReference>
<evidence type="ECO:0000256" key="2">
    <source>
        <dbReference type="ARBA" id="ARBA00023157"/>
    </source>
</evidence>
<reference evidence="3" key="1">
    <citation type="journal article" date="2013" name="Nature">
        <title>Draft genome of the wheat A-genome progenitor Triticum urartu.</title>
        <authorList>
            <person name="Ling H.Q."/>
            <person name="Zhao S."/>
            <person name="Liu D."/>
            <person name="Wang J."/>
            <person name="Sun H."/>
            <person name="Zhang C."/>
            <person name="Fan H."/>
            <person name="Li D."/>
            <person name="Dong L."/>
            <person name="Tao Y."/>
            <person name="Gao C."/>
            <person name="Wu H."/>
            <person name="Li Y."/>
            <person name="Cui Y."/>
            <person name="Guo X."/>
            <person name="Zheng S."/>
            <person name="Wang B."/>
            <person name="Yu K."/>
            <person name="Liang Q."/>
            <person name="Yang W."/>
            <person name="Lou X."/>
            <person name="Chen J."/>
            <person name="Feng M."/>
            <person name="Jian J."/>
            <person name="Zhang X."/>
            <person name="Luo G."/>
            <person name="Jiang Y."/>
            <person name="Liu J."/>
            <person name="Wang Z."/>
            <person name="Sha Y."/>
            <person name="Zhang B."/>
            <person name="Wu H."/>
            <person name="Tang D."/>
            <person name="Shen Q."/>
            <person name="Xue P."/>
            <person name="Zou S."/>
            <person name="Wang X."/>
            <person name="Liu X."/>
            <person name="Wang F."/>
            <person name="Yang Y."/>
            <person name="An X."/>
            <person name="Dong Z."/>
            <person name="Zhang K."/>
            <person name="Zhang X."/>
            <person name="Luo M.C."/>
            <person name="Dvorak J."/>
            <person name="Tong Y."/>
            <person name="Wang J."/>
            <person name="Yang H."/>
            <person name="Li Z."/>
            <person name="Wang D."/>
            <person name="Zhang A."/>
            <person name="Wang J."/>
        </authorList>
    </citation>
    <scope>NUCLEOTIDE SEQUENCE</scope>
</reference>
<evidence type="ECO:0000256" key="1">
    <source>
        <dbReference type="ARBA" id="ARBA00009831"/>
    </source>
</evidence>
<gene>
    <name evidence="3" type="ORF">TRIUR3_01514</name>
</gene>
<proteinExistence type="inferred from homology"/>
<dbReference type="PANTHER" id="PTHR39244">
    <property type="entry name" value="NATTERIN-4"/>
    <property type="match status" value="1"/>
</dbReference>
<comment type="similarity">
    <text evidence="1">Belongs to the aerolysin family.</text>
</comment>
<organism evidence="3">
    <name type="scientific">Triticum urartu</name>
    <name type="common">Red wild einkorn</name>
    <name type="synonym">Crithodium urartu</name>
    <dbReference type="NCBI Taxonomy" id="4572"/>
    <lineage>
        <taxon>Eukaryota</taxon>
        <taxon>Viridiplantae</taxon>
        <taxon>Streptophyta</taxon>
        <taxon>Embryophyta</taxon>
        <taxon>Tracheophyta</taxon>
        <taxon>Spermatophyta</taxon>
        <taxon>Magnoliopsida</taxon>
        <taxon>Liliopsida</taxon>
        <taxon>Poales</taxon>
        <taxon>Poaceae</taxon>
        <taxon>BOP clade</taxon>
        <taxon>Pooideae</taxon>
        <taxon>Triticodae</taxon>
        <taxon>Triticeae</taxon>
        <taxon>Triticinae</taxon>
        <taxon>Triticum</taxon>
    </lineage>
</organism>
<dbReference type="OMA" id="SKHARKY"/>
<dbReference type="Pfam" id="PF01117">
    <property type="entry name" value="Aerolysin"/>
    <property type="match status" value="1"/>
</dbReference>
<dbReference type="eggNOG" id="ENOG502QU8X">
    <property type="taxonomic scope" value="Eukaryota"/>
</dbReference>
<dbReference type="CDD" id="cd20216">
    <property type="entry name" value="PFM_HFR-2-like"/>
    <property type="match status" value="1"/>
</dbReference>
<protein>
    <submittedName>
        <fullName evidence="3">Natterin-4</fullName>
    </submittedName>
</protein>
<dbReference type="Gene3D" id="2.80.10.50">
    <property type="match status" value="2"/>
</dbReference>
<sequence>MFPVTGSPKCVAFRSKHARKYLGSVHAGNEESRGGGRFFEELSDGADDVDVLASPYTRFYLEPSKEHGGLLHVRCCHNNKYWVAKHGGEGSGHWTIGIVNEPDDDLSKPSCTLLSPSLSRTGTIIYPSERVVSWRKKKKKKISTPIAAWFSSPRSNRLGMHACRFFRPQQTTSSESDMTKEKGTTEEAYLHLGTGGHEKAVDQVKSLHDFSAIDLSKQLVLPKYVAFKGDNDMYLRARIIQKRNYLEFSSSDIADSTVVNTIFPNYANGNVRIKSNHFNGFWRLSPNWIWADSADSSSRDRDTLFRVVMLPDYIGLQNLGNSRYCKRLTADRKTSCLNAAVDTITLEARLRVEEAVLSREIYGVEFKLSEARIYDEKPLTYPSMTSTNDTNELHAKTLTLKYEETQAKTWSSTVSLKIGVTAKLRAGIPVIAEGKVEVSTEFNSEYEWGSSIQTTASKEASYQAVVPPMTKVTIRAAVTQGSVDVPFSYTQRDILTTGEVVTYKMDDGLFTGMNNYNFQFETTQEPI</sequence>
<accession>M8A350</accession>
<dbReference type="AlphaFoldDB" id="M8A350"/>
<dbReference type="InterPro" id="IPR055267">
    <property type="entry name" value="Aerolysin-like_C"/>
</dbReference>
<dbReference type="SUPFAM" id="SSF50382">
    <property type="entry name" value="Agglutinin"/>
    <property type="match status" value="2"/>
</dbReference>
<dbReference type="EMBL" id="KD125207">
    <property type="protein sequence ID" value="EMS59040.1"/>
    <property type="molecule type" value="Genomic_DNA"/>
</dbReference>
<dbReference type="InterPro" id="IPR008998">
    <property type="entry name" value="Agglutinin"/>
</dbReference>